<feature type="signal peptide" evidence="1">
    <location>
        <begin position="1"/>
        <end position="16"/>
    </location>
</feature>
<evidence type="ECO:0008006" key="4">
    <source>
        <dbReference type="Google" id="ProtNLM"/>
    </source>
</evidence>
<dbReference type="AlphaFoldDB" id="A0A1R3RJP7"/>
<evidence type="ECO:0000313" key="2">
    <source>
        <dbReference type="EMBL" id="OOF94693.1"/>
    </source>
</evidence>
<keyword evidence="3" id="KW-1185">Reference proteome</keyword>
<evidence type="ECO:0000313" key="3">
    <source>
        <dbReference type="Proteomes" id="UP000188318"/>
    </source>
</evidence>
<proteinExistence type="predicted"/>
<accession>A0A1R3RJP7</accession>
<evidence type="ECO:0000256" key="1">
    <source>
        <dbReference type="SAM" id="SignalP"/>
    </source>
</evidence>
<gene>
    <name evidence="2" type="ORF">ASPCADRAFT_6376</name>
</gene>
<keyword evidence="1" id="KW-0732">Signal</keyword>
<reference evidence="3" key="1">
    <citation type="journal article" date="2017" name="Genome Biol.">
        <title>Comparative genomics reveals high biological diversity and specific adaptations in the industrially and medically important fungal genus Aspergillus.</title>
        <authorList>
            <person name="de Vries R.P."/>
            <person name="Riley R."/>
            <person name="Wiebenga A."/>
            <person name="Aguilar-Osorio G."/>
            <person name="Amillis S."/>
            <person name="Uchima C.A."/>
            <person name="Anderluh G."/>
            <person name="Asadollahi M."/>
            <person name="Askin M."/>
            <person name="Barry K."/>
            <person name="Battaglia E."/>
            <person name="Bayram O."/>
            <person name="Benocci T."/>
            <person name="Braus-Stromeyer S.A."/>
            <person name="Caldana C."/>
            <person name="Canovas D."/>
            <person name="Cerqueira G.C."/>
            <person name="Chen F."/>
            <person name="Chen W."/>
            <person name="Choi C."/>
            <person name="Clum A."/>
            <person name="Dos Santos R.A."/>
            <person name="Damasio A.R."/>
            <person name="Diallinas G."/>
            <person name="Emri T."/>
            <person name="Fekete E."/>
            <person name="Flipphi M."/>
            <person name="Freyberg S."/>
            <person name="Gallo A."/>
            <person name="Gournas C."/>
            <person name="Habgood R."/>
            <person name="Hainaut M."/>
            <person name="Harispe M.L."/>
            <person name="Henrissat B."/>
            <person name="Hilden K.S."/>
            <person name="Hope R."/>
            <person name="Hossain A."/>
            <person name="Karabika E."/>
            <person name="Karaffa L."/>
            <person name="Karanyi Z."/>
            <person name="Krasevec N."/>
            <person name="Kuo A."/>
            <person name="Kusch H."/>
            <person name="LaButti K."/>
            <person name="Lagendijk E.L."/>
            <person name="Lapidus A."/>
            <person name="Levasseur A."/>
            <person name="Lindquist E."/>
            <person name="Lipzen A."/>
            <person name="Logrieco A.F."/>
            <person name="MacCabe A."/>
            <person name="Maekelae M.R."/>
            <person name="Malavazi I."/>
            <person name="Melin P."/>
            <person name="Meyer V."/>
            <person name="Mielnichuk N."/>
            <person name="Miskei M."/>
            <person name="Molnar A.P."/>
            <person name="Mule G."/>
            <person name="Ngan C.Y."/>
            <person name="Orejas M."/>
            <person name="Orosz E."/>
            <person name="Ouedraogo J.P."/>
            <person name="Overkamp K.M."/>
            <person name="Park H.-S."/>
            <person name="Perrone G."/>
            <person name="Piumi F."/>
            <person name="Punt P.J."/>
            <person name="Ram A.F."/>
            <person name="Ramon A."/>
            <person name="Rauscher S."/>
            <person name="Record E."/>
            <person name="Riano-Pachon D.M."/>
            <person name="Robert V."/>
            <person name="Roehrig J."/>
            <person name="Ruller R."/>
            <person name="Salamov A."/>
            <person name="Salih N.S."/>
            <person name="Samson R.A."/>
            <person name="Sandor E."/>
            <person name="Sanguinetti M."/>
            <person name="Schuetze T."/>
            <person name="Sepcic K."/>
            <person name="Shelest E."/>
            <person name="Sherlock G."/>
            <person name="Sophianopoulou V."/>
            <person name="Squina F.M."/>
            <person name="Sun H."/>
            <person name="Susca A."/>
            <person name="Todd R.B."/>
            <person name="Tsang A."/>
            <person name="Unkles S.E."/>
            <person name="van de Wiele N."/>
            <person name="van Rossen-Uffink D."/>
            <person name="Oliveira J.V."/>
            <person name="Vesth T.C."/>
            <person name="Visser J."/>
            <person name="Yu J.-H."/>
            <person name="Zhou M."/>
            <person name="Andersen M.R."/>
            <person name="Archer D.B."/>
            <person name="Baker S.E."/>
            <person name="Benoit I."/>
            <person name="Brakhage A.A."/>
            <person name="Braus G.H."/>
            <person name="Fischer R."/>
            <person name="Frisvad J.C."/>
            <person name="Goldman G.H."/>
            <person name="Houbraken J."/>
            <person name="Oakley B."/>
            <person name="Pocsi I."/>
            <person name="Scazzocchio C."/>
            <person name="Seiboth B."/>
            <person name="vanKuyk P.A."/>
            <person name="Wortman J."/>
            <person name="Dyer P.S."/>
            <person name="Grigoriev I.V."/>
        </authorList>
    </citation>
    <scope>NUCLEOTIDE SEQUENCE [LARGE SCALE GENOMIC DNA]</scope>
    <source>
        <strain evidence="3">ITEM 5010</strain>
    </source>
</reference>
<sequence>MKLIILLPLFIISATATQSTVLGEDTKCGDQDLDASCCDPDSKLCQFLSTLDPCASNHVYCCDFSNNSGIFIPVASCFAANIDL</sequence>
<dbReference type="EMBL" id="KV907501">
    <property type="protein sequence ID" value="OOF94693.1"/>
    <property type="molecule type" value="Genomic_DNA"/>
</dbReference>
<dbReference type="VEuPathDB" id="FungiDB:ASPCADRAFT_6376"/>
<dbReference type="Proteomes" id="UP000188318">
    <property type="component" value="Unassembled WGS sequence"/>
</dbReference>
<protein>
    <recommendedName>
        <fullName evidence="4">Hydrophobin</fullName>
    </recommendedName>
</protein>
<name>A0A1R3RJP7_ASPC5</name>
<organism evidence="2 3">
    <name type="scientific">Aspergillus carbonarius (strain ITEM 5010)</name>
    <dbReference type="NCBI Taxonomy" id="602072"/>
    <lineage>
        <taxon>Eukaryota</taxon>
        <taxon>Fungi</taxon>
        <taxon>Dikarya</taxon>
        <taxon>Ascomycota</taxon>
        <taxon>Pezizomycotina</taxon>
        <taxon>Eurotiomycetes</taxon>
        <taxon>Eurotiomycetidae</taxon>
        <taxon>Eurotiales</taxon>
        <taxon>Aspergillaceae</taxon>
        <taxon>Aspergillus</taxon>
        <taxon>Aspergillus subgen. Circumdati</taxon>
    </lineage>
</organism>
<feature type="chain" id="PRO_5012751661" description="Hydrophobin" evidence="1">
    <location>
        <begin position="17"/>
        <end position="84"/>
    </location>
</feature>